<protein>
    <submittedName>
        <fullName evidence="9">Extracellular solute-binding protein</fullName>
    </submittedName>
</protein>
<evidence type="ECO:0000259" key="8">
    <source>
        <dbReference type="Pfam" id="PF12010"/>
    </source>
</evidence>
<evidence type="ECO:0000256" key="4">
    <source>
        <dbReference type="ARBA" id="ARBA00023139"/>
    </source>
</evidence>
<keyword evidence="4" id="KW-0564">Palmitate</keyword>
<keyword evidence="3" id="KW-0472">Membrane</keyword>
<gene>
    <name evidence="9" type="ORF">KQJ23_02570</name>
</gene>
<evidence type="ECO:0000256" key="6">
    <source>
        <dbReference type="SAM" id="MobiDB-lite"/>
    </source>
</evidence>
<accession>A0ABS6FL90</accession>
<keyword evidence="2 7" id="KW-0732">Signal</keyword>
<evidence type="ECO:0000256" key="3">
    <source>
        <dbReference type="ARBA" id="ARBA00023136"/>
    </source>
</evidence>
<comment type="caution">
    <text evidence="9">The sequence shown here is derived from an EMBL/GenBank/DDBJ whole genome shotgun (WGS) entry which is preliminary data.</text>
</comment>
<sequence length="523" mass="59080">MKKRYAFLLVAVLVLSTLMGCGGKDSNSGNTADKGGNSSSAQSENTDKPAETVKIKYVVPGTEQKDYEEVFRKVNEKLAADGVGVEVEKIYIPSDAWDQKLNLMLSTGEDFDLFHIMQDRTPFSSYYNRGALADITDAIDKYGENLKKYIPDDIFDGAKIDGKYYAVPSYWVEMASEGEFNIRRDVLRQNNLEEPKTPEELISAWEIVMKNWKGSNKPYYSTRADFDPVSLHTSILHRTYDTFPFTVKDKFFYVNQKGEVKSWIETEEFKKDAAFMREMYTKGITNPDILVMKQEQVKAQLDSGEWFVNFGTGGNLGSLQKNNPEATVDDIGVVWFNPEKEYLRPLTFKNGNAVPVNSKHPEAAVKFMDWILASQENYDLVQYGIEGKHYTKDGDKGFKAINDPDNNNKPGYKGSDSQNGNVNLMRFDLENSIPDNNKVLFEPNSNAVNSVAANFVFDPTDVRAEYTNIVSEAAASITPIYMGVQEYDKAFPAALEKMKKAGLDKVVAEYQRQFEEYQASQAK</sequence>
<evidence type="ECO:0000256" key="2">
    <source>
        <dbReference type="ARBA" id="ARBA00022729"/>
    </source>
</evidence>
<evidence type="ECO:0000256" key="5">
    <source>
        <dbReference type="ARBA" id="ARBA00023288"/>
    </source>
</evidence>
<dbReference type="RefSeq" id="WP_216477124.1">
    <property type="nucleotide sequence ID" value="NZ_JAHLQJ010000002.1"/>
</dbReference>
<dbReference type="PANTHER" id="PTHR43649">
    <property type="entry name" value="ARABINOSE-BINDING PROTEIN-RELATED"/>
    <property type="match status" value="1"/>
</dbReference>
<organism evidence="9 10">
    <name type="scientific">Paenibacillus brevis</name>
    <dbReference type="NCBI Taxonomy" id="2841508"/>
    <lineage>
        <taxon>Bacteria</taxon>
        <taxon>Bacillati</taxon>
        <taxon>Bacillota</taxon>
        <taxon>Bacilli</taxon>
        <taxon>Bacillales</taxon>
        <taxon>Paenibacillaceae</taxon>
        <taxon>Paenibacillus</taxon>
    </lineage>
</organism>
<dbReference type="InterPro" id="IPR050490">
    <property type="entry name" value="Bact_solute-bd_prot1"/>
</dbReference>
<dbReference type="InterPro" id="IPR006059">
    <property type="entry name" value="SBP"/>
</dbReference>
<feature type="chain" id="PRO_5045521698" evidence="7">
    <location>
        <begin position="21"/>
        <end position="523"/>
    </location>
</feature>
<reference evidence="9 10" key="1">
    <citation type="submission" date="2021-06" db="EMBL/GenBank/DDBJ databases">
        <authorList>
            <person name="Sun Q."/>
            <person name="Li D."/>
        </authorList>
    </citation>
    <scope>NUCLEOTIDE SEQUENCE [LARGE SCALE GENOMIC DNA]</scope>
    <source>
        <strain evidence="9 10">MSJ-6</strain>
    </source>
</reference>
<dbReference type="PANTHER" id="PTHR43649:SF33">
    <property type="entry name" value="POLYGALACTURONAN_RHAMNOGALACTURONAN-BINDING PROTEIN YTCQ"/>
    <property type="match status" value="1"/>
</dbReference>
<evidence type="ECO:0000256" key="1">
    <source>
        <dbReference type="ARBA" id="ARBA00022475"/>
    </source>
</evidence>
<evidence type="ECO:0000256" key="7">
    <source>
        <dbReference type="SAM" id="SignalP"/>
    </source>
</evidence>
<feature type="region of interest" description="Disordered" evidence="6">
    <location>
        <begin position="25"/>
        <end position="49"/>
    </location>
</feature>
<keyword evidence="5" id="KW-0449">Lipoprotein</keyword>
<dbReference type="Pfam" id="PF13416">
    <property type="entry name" value="SBP_bac_8"/>
    <property type="match status" value="1"/>
</dbReference>
<name>A0ABS6FL90_9BACL</name>
<evidence type="ECO:0000313" key="9">
    <source>
        <dbReference type="EMBL" id="MBU5670706.1"/>
    </source>
</evidence>
<feature type="compositionally biased region" description="Polar residues" evidence="6">
    <location>
        <begin position="25"/>
        <end position="44"/>
    </location>
</feature>
<dbReference type="Pfam" id="PF12010">
    <property type="entry name" value="DUF3502"/>
    <property type="match status" value="1"/>
</dbReference>
<dbReference type="InterPro" id="IPR022627">
    <property type="entry name" value="DUF3502"/>
</dbReference>
<keyword evidence="10" id="KW-1185">Reference proteome</keyword>
<feature type="domain" description="DUF3502" evidence="8">
    <location>
        <begin position="452"/>
        <end position="518"/>
    </location>
</feature>
<dbReference type="Proteomes" id="UP000743001">
    <property type="component" value="Unassembled WGS sequence"/>
</dbReference>
<evidence type="ECO:0000313" key="10">
    <source>
        <dbReference type="Proteomes" id="UP000743001"/>
    </source>
</evidence>
<dbReference type="PROSITE" id="PS51257">
    <property type="entry name" value="PROKAR_LIPOPROTEIN"/>
    <property type="match status" value="1"/>
</dbReference>
<dbReference type="EMBL" id="JAHLQJ010000002">
    <property type="protein sequence ID" value="MBU5670706.1"/>
    <property type="molecule type" value="Genomic_DNA"/>
</dbReference>
<feature type="signal peptide" evidence="7">
    <location>
        <begin position="1"/>
        <end position="20"/>
    </location>
</feature>
<proteinExistence type="predicted"/>
<keyword evidence="1" id="KW-1003">Cell membrane</keyword>